<feature type="compositionally biased region" description="Low complexity" evidence="1">
    <location>
        <begin position="1"/>
        <end position="12"/>
    </location>
</feature>
<evidence type="ECO:0000313" key="2">
    <source>
        <dbReference type="EMBL" id="KAF2996661.1"/>
    </source>
</evidence>
<organism evidence="2 3">
    <name type="scientific">Curvularia kusanoi</name>
    <name type="common">Cochliobolus kusanoi</name>
    <dbReference type="NCBI Taxonomy" id="90978"/>
    <lineage>
        <taxon>Eukaryota</taxon>
        <taxon>Fungi</taxon>
        <taxon>Dikarya</taxon>
        <taxon>Ascomycota</taxon>
        <taxon>Pezizomycotina</taxon>
        <taxon>Dothideomycetes</taxon>
        <taxon>Pleosporomycetidae</taxon>
        <taxon>Pleosporales</taxon>
        <taxon>Pleosporineae</taxon>
        <taxon>Pleosporaceae</taxon>
        <taxon>Curvularia</taxon>
    </lineage>
</organism>
<gene>
    <name evidence="2" type="ORF">E8E13_003856</name>
</gene>
<feature type="region of interest" description="Disordered" evidence="1">
    <location>
        <begin position="149"/>
        <end position="323"/>
    </location>
</feature>
<keyword evidence="3" id="KW-1185">Reference proteome</keyword>
<feature type="compositionally biased region" description="Low complexity" evidence="1">
    <location>
        <begin position="303"/>
        <end position="321"/>
    </location>
</feature>
<dbReference type="EMBL" id="SWKU01000026">
    <property type="protein sequence ID" value="KAF2996661.1"/>
    <property type="molecule type" value="Genomic_DNA"/>
</dbReference>
<feature type="compositionally biased region" description="Pro residues" evidence="1">
    <location>
        <begin position="267"/>
        <end position="286"/>
    </location>
</feature>
<sequence>MSSPSPSSSFFNPPVPPPNTPSPPFSSPSPSPSPSSPPSSGTLNYHISPAHLLRHPILPTPPVPTSSTTLSVLTSVHERSLIQPPPLSLPNLESERVAVCPESVRRIWQVPERYLLRTRNARGVHGDEGRRRGEEDCVPLATARTLQQRLGLPGLYPAGLGGDGQEGEERGDGGGEEQGEGEGKEEGEDRVPAPSPITHHEHPSTSLPDADEQWYRSYRSATTPPPQQTSAQAPIAPSPPPQHQEDLNASLSDGDEQWYRSYHGARTPPPLPSAPAPIAPPPPPPTAAAAAAAPSLPTPHPSSPDTSLASPPSSTTTTTSTRLHTRRVSLGLALVSACERKSSSEWLTGIAAMRWAGVDMDEFYGIMKLGSQERERRKKRGTRNREMREGIRGREVRS</sequence>
<reference evidence="2" key="1">
    <citation type="submission" date="2019-04" db="EMBL/GenBank/DDBJ databases">
        <title>Sequencing of skin fungus with MAO and IRED activity.</title>
        <authorList>
            <person name="Marsaioli A.J."/>
            <person name="Bonatto J.M.C."/>
            <person name="Reis Junior O."/>
        </authorList>
    </citation>
    <scope>NUCLEOTIDE SEQUENCE</scope>
    <source>
        <strain evidence="2">30M1</strain>
    </source>
</reference>
<proteinExistence type="predicted"/>
<evidence type="ECO:0000256" key="1">
    <source>
        <dbReference type="SAM" id="MobiDB-lite"/>
    </source>
</evidence>
<dbReference type="AlphaFoldDB" id="A0A9P4T6V9"/>
<feature type="compositionally biased region" description="Basic and acidic residues" evidence="1">
    <location>
        <begin position="383"/>
        <end position="398"/>
    </location>
</feature>
<dbReference type="Proteomes" id="UP000801428">
    <property type="component" value="Unassembled WGS sequence"/>
</dbReference>
<feature type="region of interest" description="Disordered" evidence="1">
    <location>
        <begin position="373"/>
        <end position="398"/>
    </location>
</feature>
<evidence type="ECO:0000313" key="3">
    <source>
        <dbReference type="Proteomes" id="UP000801428"/>
    </source>
</evidence>
<accession>A0A9P4T6V9</accession>
<feature type="compositionally biased region" description="Basic and acidic residues" evidence="1">
    <location>
        <begin position="181"/>
        <end position="191"/>
    </location>
</feature>
<feature type="region of interest" description="Disordered" evidence="1">
    <location>
        <begin position="1"/>
        <end position="46"/>
    </location>
</feature>
<name>A0A9P4T6V9_CURKU</name>
<comment type="caution">
    <text evidence="2">The sequence shown here is derived from an EMBL/GenBank/DDBJ whole genome shotgun (WGS) entry which is preliminary data.</text>
</comment>
<feature type="compositionally biased region" description="Pro residues" evidence="1">
    <location>
        <begin position="13"/>
        <end position="37"/>
    </location>
</feature>
<protein>
    <submittedName>
        <fullName evidence="2">Uncharacterized protein</fullName>
    </submittedName>
</protein>